<protein>
    <submittedName>
        <fullName evidence="2">Uncharacterized protein</fullName>
    </submittedName>
</protein>
<organism evidence="2 3">
    <name type="scientific">Oryza meyeriana var. granulata</name>
    <dbReference type="NCBI Taxonomy" id="110450"/>
    <lineage>
        <taxon>Eukaryota</taxon>
        <taxon>Viridiplantae</taxon>
        <taxon>Streptophyta</taxon>
        <taxon>Embryophyta</taxon>
        <taxon>Tracheophyta</taxon>
        <taxon>Spermatophyta</taxon>
        <taxon>Magnoliopsida</taxon>
        <taxon>Liliopsida</taxon>
        <taxon>Poales</taxon>
        <taxon>Poaceae</taxon>
        <taxon>BOP clade</taxon>
        <taxon>Oryzoideae</taxon>
        <taxon>Oryzeae</taxon>
        <taxon>Oryzinae</taxon>
        <taxon>Oryza</taxon>
        <taxon>Oryza meyeriana</taxon>
    </lineage>
</organism>
<feature type="region of interest" description="Disordered" evidence="1">
    <location>
        <begin position="36"/>
        <end position="67"/>
    </location>
</feature>
<evidence type="ECO:0000256" key="1">
    <source>
        <dbReference type="SAM" id="MobiDB-lite"/>
    </source>
</evidence>
<keyword evidence="3" id="KW-1185">Reference proteome</keyword>
<accession>A0A6G1EI67</accession>
<dbReference type="Proteomes" id="UP000479710">
    <property type="component" value="Unassembled WGS sequence"/>
</dbReference>
<name>A0A6G1EI67_9ORYZ</name>
<feature type="compositionally biased region" description="Basic and acidic residues" evidence="1">
    <location>
        <begin position="50"/>
        <end position="61"/>
    </location>
</feature>
<dbReference type="AlphaFoldDB" id="A0A6G1EI67"/>
<proteinExistence type="predicted"/>
<evidence type="ECO:0000313" key="3">
    <source>
        <dbReference type="Proteomes" id="UP000479710"/>
    </source>
</evidence>
<gene>
    <name evidence="2" type="ORF">E2562_014564</name>
</gene>
<sequence>MDLWIMEPSVDAGEGPPLLRALSYPTEIKVALFVQPAMNDSPSPPPIGKEQGRRGPPRDGAGRTTNQGVVPWLPVHARLGQGPTGFMVTNRCIDIETQAPVADSQEALHGLVHAMAEVDVLISNEEGTGSMVVISSPELEDLSPVEEPTWEALLCCEPDTKEVSSPEDHFARAQWKSPMGMLSWAASLSQRMSSPLKNSWK</sequence>
<dbReference type="EMBL" id="SPHZ02000003">
    <property type="protein sequence ID" value="KAF0924765.1"/>
    <property type="molecule type" value="Genomic_DNA"/>
</dbReference>
<comment type="caution">
    <text evidence="2">The sequence shown here is derived from an EMBL/GenBank/DDBJ whole genome shotgun (WGS) entry which is preliminary data.</text>
</comment>
<reference evidence="2 3" key="1">
    <citation type="submission" date="2019-11" db="EMBL/GenBank/DDBJ databases">
        <title>Whole genome sequence of Oryza granulata.</title>
        <authorList>
            <person name="Li W."/>
        </authorList>
    </citation>
    <scope>NUCLEOTIDE SEQUENCE [LARGE SCALE GENOMIC DNA]</scope>
    <source>
        <strain evidence="3">cv. Menghai</strain>
        <tissue evidence="2">Leaf</tissue>
    </source>
</reference>
<evidence type="ECO:0000313" key="2">
    <source>
        <dbReference type="EMBL" id="KAF0924765.1"/>
    </source>
</evidence>